<dbReference type="EMBL" id="JAYGJQ010000001">
    <property type="protein sequence ID" value="MEA9355405.1"/>
    <property type="molecule type" value="Genomic_DNA"/>
</dbReference>
<dbReference type="InterPro" id="IPR014309">
    <property type="entry name" value="Xanthine_DH_Mopterin-bd_su"/>
</dbReference>
<name>A0ABU5VQT5_9BACT</name>
<evidence type="ECO:0000256" key="2">
    <source>
        <dbReference type="ARBA" id="ARBA00023002"/>
    </source>
</evidence>
<dbReference type="Gene3D" id="3.30.365.10">
    <property type="entry name" value="Aldehyde oxidase/xanthine dehydrogenase, molybdopterin binding domain"/>
    <property type="match status" value="4"/>
</dbReference>
<dbReference type="Pfam" id="PF02738">
    <property type="entry name" value="MoCoBD_1"/>
    <property type="match status" value="1"/>
</dbReference>
<evidence type="ECO:0000259" key="3">
    <source>
        <dbReference type="SMART" id="SM01008"/>
    </source>
</evidence>
<dbReference type="Pfam" id="PF01315">
    <property type="entry name" value="Ald_Xan_dh_C"/>
    <property type="match status" value="1"/>
</dbReference>
<dbReference type="Gene3D" id="3.90.1170.50">
    <property type="entry name" value="Aldehyde oxidase/xanthine dehydrogenase, a/b hammerhead"/>
    <property type="match status" value="1"/>
</dbReference>
<dbReference type="InterPro" id="IPR046867">
    <property type="entry name" value="AldOxase/xan_DH_MoCoBD2"/>
</dbReference>
<keyword evidence="2 4" id="KW-0560">Oxidoreductase</keyword>
<evidence type="ECO:0000256" key="1">
    <source>
        <dbReference type="ARBA" id="ARBA00022505"/>
    </source>
</evidence>
<dbReference type="GO" id="GO:0004854">
    <property type="term" value="F:xanthine dehydrogenase activity"/>
    <property type="evidence" value="ECO:0007669"/>
    <property type="project" value="UniProtKB-EC"/>
</dbReference>
<dbReference type="SUPFAM" id="SSF56003">
    <property type="entry name" value="Molybdenum cofactor-binding domain"/>
    <property type="match status" value="1"/>
</dbReference>
<dbReference type="NCBIfam" id="TIGR02965">
    <property type="entry name" value="xanthine_xdhB"/>
    <property type="match status" value="1"/>
</dbReference>
<dbReference type="InterPro" id="IPR008274">
    <property type="entry name" value="AldOxase/xan_DH_MoCoBD1"/>
</dbReference>
<protein>
    <submittedName>
        <fullName evidence="4">Xanthine dehydrogenase molybdopterin binding subunit</fullName>
        <ecNumber evidence="4">1.17.1.4</ecNumber>
    </submittedName>
</protein>
<organism evidence="4 5">
    <name type="scientific">Bacteriovorax antarcticus</name>
    <dbReference type="NCBI Taxonomy" id="3088717"/>
    <lineage>
        <taxon>Bacteria</taxon>
        <taxon>Pseudomonadati</taxon>
        <taxon>Bdellovibrionota</taxon>
        <taxon>Bacteriovoracia</taxon>
        <taxon>Bacteriovoracales</taxon>
        <taxon>Bacteriovoracaceae</taxon>
        <taxon>Bacteriovorax</taxon>
    </lineage>
</organism>
<evidence type="ECO:0000313" key="4">
    <source>
        <dbReference type="EMBL" id="MEA9355405.1"/>
    </source>
</evidence>
<dbReference type="PANTHER" id="PTHR11908">
    <property type="entry name" value="XANTHINE DEHYDROGENASE"/>
    <property type="match status" value="1"/>
</dbReference>
<dbReference type="InterPro" id="IPR016208">
    <property type="entry name" value="Ald_Oxase/xanthine_DH-like"/>
</dbReference>
<keyword evidence="1" id="KW-0500">Molybdenum</keyword>
<dbReference type="PANTHER" id="PTHR11908:SF132">
    <property type="entry name" value="ALDEHYDE OXIDASE 1-RELATED"/>
    <property type="match status" value="1"/>
</dbReference>
<gene>
    <name evidence="4" type="primary">xdhB</name>
    <name evidence="4" type="ORF">SHI21_04310</name>
</gene>
<dbReference type="Proteomes" id="UP001302274">
    <property type="component" value="Unassembled WGS sequence"/>
</dbReference>
<reference evidence="4 5" key="1">
    <citation type="submission" date="2023-11" db="EMBL/GenBank/DDBJ databases">
        <title>A Novel Polar Bacteriovorax (B. antarcticus) Isolated from the Biocrust in Antarctica.</title>
        <authorList>
            <person name="Mun W."/>
            <person name="Choi S.Y."/>
            <person name="Mitchell R.J."/>
        </authorList>
    </citation>
    <scope>NUCLEOTIDE SEQUENCE [LARGE SCALE GENOMIC DNA]</scope>
    <source>
        <strain evidence="4 5">PP10</strain>
    </source>
</reference>
<dbReference type="Pfam" id="PF20256">
    <property type="entry name" value="MoCoBD_2"/>
    <property type="match status" value="1"/>
</dbReference>
<evidence type="ECO:0000313" key="5">
    <source>
        <dbReference type="Proteomes" id="UP001302274"/>
    </source>
</evidence>
<dbReference type="InterPro" id="IPR000674">
    <property type="entry name" value="Ald_Oxase/Xan_DH_a/b"/>
</dbReference>
<dbReference type="SUPFAM" id="SSF54665">
    <property type="entry name" value="CO dehydrogenase molybdoprotein N-domain-like"/>
    <property type="match status" value="1"/>
</dbReference>
<dbReference type="RefSeq" id="WP_323574916.1">
    <property type="nucleotide sequence ID" value="NZ_JAYGJQ010000001.1"/>
</dbReference>
<dbReference type="InterPro" id="IPR037165">
    <property type="entry name" value="AldOxase/xan_DH_Mopterin-bd_sf"/>
</dbReference>
<dbReference type="InterPro" id="IPR036856">
    <property type="entry name" value="Ald_Oxase/Xan_DH_a/b_sf"/>
</dbReference>
<dbReference type="EC" id="1.17.1.4" evidence="4"/>
<feature type="domain" description="Aldehyde oxidase/xanthine dehydrogenase a/b hammerhead" evidence="3">
    <location>
        <begin position="17"/>
        <end position="123"/>
    </location>
</feature>
<dbReference type="SMART" id="SM01008">
    <property type="entry name" value="Ald_Xan_dh_C"/>
    <property type="match status" value="1"/>
</dbReference>
<keyword evidence="5" id="KW-1185">Reference proteome</keyword>
<proteinExistence type="predicted"/>
<accession>A0ABU5VQT5</accession>
<comment type="caution">
    <text evidence="4">The sequence shown here is derived from an EMBL/GenBank/DDBJ whole genome shotgun (WGS) entry which is preliminary data.</text>
</comment>
<sequence length="774" mass="84813">MSVGKSVSHDSAVGHVTGSSIFIDDRAKHKNEVYVGVLGAPVCAGAILKIDGSEALKMKGVFGVFTAKDIPHNKWGTIVPEQPILAFEKIGYIDEPVCLIACADEDTFNAVKKLVKIEVREEKPILTIDDALIKNSILCQANPFVRGDIEGALKNAPNVLIGAFECGGQEHFYMESQATVVYPLENGQLEVHSSSQHPTETQHVVAHSLGLDYSQVVCVVKRMGGGFGGKESQAAHFAAMAGLVAYKLNRPARLALTKDDDMMMTGKRHPFKNFYDVGFDDTGKITALKVVIVANGGAYVDLTPSILDRAMFHADGCYYLENCYIEGKAVRTNQHSNTAFRGFGGPQGNMTIESIVEDIAHYLKKDAFEVRRINLYGINDRNVTPYNQTVEHNLLPELFDKLHKSSEYQKRKDNISAFNKTKSGKVRGLSMTGAKFGIAFTTKFLNQGNALVNVHLDGTVQVSTGATEMGQGVNTKMQQIAATCFGIPHKSVVLMPTSTEKNHNTSPTAASSGTDINGGAVFNACEGILQTLRWVFLQQHSGVVYDGIKSMPAVDVKADLSHVEFIDGNVIDQKTKKSMTFKDLLKIAYLNQFSLAGYAFYKTPDLGFDKSTHEGRAFNYFTNGAAVSEVEVDEYTGELKVLRTDILMDLGRPINPGIDIGQVSGAFIQGMGWVTTENLFYHESGKLLSHSPTTYKIPNIQDTPRIFNIELMENHTNTRNVMRSKAVGEPPLLLGSSVWTAVKNALSYRSEDVLPHITSPATNEVILMELNRYE</sequence>